<comment type="caution">
    <text evidence="4">The sequence shown here is derived from an EMBL/GenBank/DDBJ whole genome shotgun (WGS) entry which is preliminary data.</text>
</comment>
<keyword evidence="1" id="KW-0238">DNA-binding</keyword>
<dbReference type="AlphaFoldDB" id="A0A855A1Q2"/>
<feature type="domain" description="SpoVT-AbrB" evidence="3">
    <location>
        <begin position="4"/>
        <end position="50"/>
    </location>
</feature>
<organism evidence="4 5">
    <name type="scientific">[Clostridium] leptum DSM 753</name>
    <dbReference type="NCBI Taxonomy" id="428125"/>
    <lineage>
        <taxon>Bacteria</taxon>
        <taxon>Bacillati</taxon>
        <taxon>Bacillota</taxon>
        <taxon>Clostridia</taxon>
        <taxon>Eubacteriales</taxon>
        <taxon>Oscillospiraceae</taxon>
        <taxon>Oscillospiraceae incertae sedis</taxon>
    </lineage>
</organism>
<proteinExistence type="predicted"/>
<dbReference type="Gene3D" id="2.10.260.10">
    <property type="match status" value="1"/>
</dbReference>
<dbReference type="PROSITE" id="PS51740">
    <property type="entry name" value="SPOVT_ABRB"/>
    <property type="match status" value="1"/>
</dbReference>
<dbReference type="GO" id="GO:0003677">
    <property type="term" value="F:DNA binding"/>
    <property type="evidence" value="ECO:0007669"/>
    <property type="project" value="UniProtKB-UniRule"/>
</dbReference>
<evidence type="ECO:0000256" key="1">
    <source>
        <dbReference type="PROSITE-ProRule" id="PRU01076"/>
    </source>
</evidence>
<keyword evidence="5" id="KW-1185">Reference proteome</keyword>
<dbReference type="InterPro" id="IPR007159">
    <property type="entry name" value="SpoVT-AbrB_dom"/>
</dbReference>
<dbReference type="InterPro" id="IPR037914">
    <property type="entry name" value="SpoVT-AbrB_sf"/>
</dbReference>
<gene>
    <name evidence="4" type="ORF">CH238_12085</name>
</gene>
<accession>A0A855A1Q2</accession>
<protein>
    <recommendedName>
        <fullName evidence="3">SpoVT-AbrB domain-containing protein</fullName>
    </recommendedName>
</protein>
<evidence type="ECO:0000313" key="5">
    <source>
        <dbReference type="Proteomes" id="UP000220611"/>
    </source>
</evidence>
<evidence type="ECO:0000259" key="3">
    <source>
        <dbReference type="PROSITE" id="PS51740"/>
    </source>
</evidence>
<evidence type="ECO:0000256" key="2">
    <source>
        <dbReference type="SAM" id="MobiDB-lite"/>
    </source>
</evidence>
<dbReference type="Proteomes" id="UP000220611">
    <property type="component" value="Unassembled WGS sequence"/>
</dbReference>
<feature type="region of interest" description="Disordered" evidence="2">
    <location>
        <begin position="56"/>
        <end position="81"/>
    </location>
</feature>
<sequence>MAVQYFRTIDGLGRIVLPAELLHHLNWEKGKMSVSIEEKDGCLIVSSVPAAGKKLLPPSPVKLQDSPNGPSKIISLPVSKK</sequence>
<dbReference type="SUPFAM" id="SSF89447">
    <property type="entry name" value="AbrB/MazE/MraZ-like"/>
    <property type="match status" value="1"/>
</dbReference>
<dbReference type="EMBL" id="NOXF01000011">
    <property type="protein sequence ID" value="PEQ23709.1"/>
    <property type="molecule type" value="Genomic_DNA"/>
</dbReference>
<evidence type="ECO:0000313" key="4">
    <source>
        <dbReference type="EMBL" id="PEQ23709.1"/>
    </source>
</evidence>
<name>A0A855A1Q2_9FIRM</name>
<reference evidence="4 5" key="1">
    <citation type="submission" date="2017-07" db="EMBL/GenBank/DDBJ databases">
        <title>Prevalence of linear plasmids in Cutibacterium (Propionibacterium) acnes isolates obtained from prostatic tissue.</title>
        <authorList>
            <person name="Davidsson S."/>
            <person name="Carlsson J."/>
            <person name="Molling P."/>
            <person name="Andren O."/>
            <person name="Andersson S.-O."/>
            <person name="Brzuszkiewicz E."/>
            <person name="Poehlein A."/>
            <person name="Al-Zeer M."/>
            <person name="Brinkmann V."/>
            <person name="Scavenius C."/>
            <person name="Nazipi S."/>
            <person name="Soderquist B."/>
            <person name="Bruggemann H."/>
        </authorList>
    </citation>
    <scope>NUCLEOTIDE SEQUENCE [LARGE SCALE GENOMIC DNA]</scope>
    <source>
        <strain evidence="4 5">DSM 753</strain>
    </source>
</reference>